<dbReference type="RefSeq" id="WP_271217163.1">
    <property type="nucleotide sequence ID" value="NZ_BAAAVD010000003.1"/>
</dbReference>
<name>A0A9W6HZY8_9ACTN</name>
<dbReference type="EMBL" id="BSEV01000003">
    <property type="protein sequence ID" value="GLK08663.1"/>
    <property type="molecule type" value="Genomic_DNA"/>
</dbReference>
<protein>
    <submittedName>
        <fullName evidence="1">Uncharacterized protein</fullName>
    </submittedName>
</protein>
<evidence type="ECO:0000313" key="1">
    <source>
        <dbReference type="EMBL" id="GLK08663.1"/>
    </source>
</evidence>
<sequence>MLMTEKCVSPHVAMPQNGYRRLDWRTPYRGLERVRPTAWTCGCRATVYELCEGGGQAFIRRTVQLDSGHEIHETPCWPIPEARTIWTALLTGRAR</sequence>
<keyword evidence="2" id="KW-1185">Reference proteome</keyword>
<evidence type="ECO:0000313" key="2">
    <source>
        <dbReference type="Proteomes" id="UP001143474"/>
    </source>
</evidence>
<accession>A0A9W6HZY8</accession>
<organism evidence="1 2">
    <name type="scientific">Streptosporangium carneum</name>
    <dbReference type="NCBI Taxonomy" id="47481"/>
    <lineage>
        <taxon>Bacteria</taxon>
        <taxon>Bacillati</taxon>
        <taxon>Actinomycetota</taxon>
        <taxon>Actinomycetes</taxon>
        <taxon>Streptosporangiales</taxon>
        <taxon>Streptosporangiaceae</taxon>
        <taxon>Streptosporangium</taxon>
    </lineage>
</organism>
<reference evidence="1" key="1">
    <citation type="journal article" date="2014" name="Int. J. Syst. Evol. Microbiol.">
        <title>Complete genome sequence of Corynebacterium casei LMG S-19264T (=DSM 44701T), isolated from a smear-ripened cheese.</title>
        <authorList>
            <consortium name="US DOE Joint Genome Institute (JGI-PGF)"/>
            <person name="Walter F."/>
            <person name="Albersmeier A."/>
            <person name="Kalinowski J."/>
            <person name="Ruckert C."/>
        </authorList>
    </citation>
    <scope>NUCLEOTIDE SEQUENCE</scope>
    <source>
        <strain evidence="1">VKM Ac-2007</strain>
    </source>
</reference>
<dbReference type="Proteomes" id="UP001143474">
    <property type="component" value="Unassembled WGS sequence"/>
</dbReference>
<reference evidence="1" key="2">
    <citation type="submission" date="2023-01" db="EMBL/GenBank/DDBJ databases">
        <authorList>
            <person name="Sun Q."/>
            <person name="Evtushenko L."/>
        </authorList>
    </citation>
    <scope>NUCLEOTIDE SEQUENCE</scope>
    <source>
        <strain evidence="1">VKM Ac-2007</strain>
    </source>
</reference>
<gene>
    <name evidence="1" type="ORF">GCM10017600_20680</name>
</gene>
<proteinExistence type="predicted"/>
<dbReference type="AlphaFoldDB" id="A0A9W6HZY8"/>
<comment type="caution">
    <text evidence="1">The sequence shown here is derived from an EMBL/GenBank/DDBJ whole genome shotgun (WGS) entry which is preliminary data.</text>
</comment>